<dbReference type="PANTHER" id="PTHR42830">
    <property type="entry name" value="OSMOTICALLY INDUCIBLE FAMILY PROTEIN"/>
    <property type="match status" value="1"/>
</dbReference>
<sequence length="152" mass="15745">MTIRHGEARWQGSLKQGSGRLRLGSGVFEGAYSFPSRFETGAGTNPEELIAAAHAACFSMALAAILERAGLAPTRIRTGARVHLGLGEAGPAITRIEIDTAGEVPGLDDAGFEAHARTAKATCLVSRALSVIPITLTARLDAVDAIPTVEGP</sequence>
<reference evidence="1 2" key="1">
    <citation type="submission" date="2023-07" db="EMBL/GenBank/DDBJ databases">
        <title>Genomic Encyclopedia of Type Strains, Phase IV (KMG-IV): sequencing the most valuable type-strain genomes for metagenomic binning, comparative biology and taxonomic classification.</title>
        <authorList>
            <person name="Goeker M."/>
        </authorList>
    </citation>
    <scope>NUCLEOTIDE SEQUENCE [LARGE SCALE GENOMIC DNA]</scope>
    <source>
        <strain evidence="1 2">DSM 19619</strain>
    </source>
</reference>
<dbReference type="PANTHER" id="PTHR42830:SF1">
    <property type="entry name" value="OSMOTICALLY INDUCIBLE FAMILY PROTEIN"/>
    <property type="match status" value="1"/>
</dbReference>
<accession>A0ABU0J6B5</accession>
<dbReference type="InterPro" id="IPR015946">
    <property type="entry name" value="KH_dom-like_a/b"/>
</dbReference>
<organism evidence="1 2">
    <name type="scientific">Labrys wisconsinensis</name>
    <dbReference type="NCBI Taxonomy" id="425677"/>
    <lineage>
        <taxon>Bacteria</taxon>
        <taxon>Pseudomonadati</taxon>
        <taxon>Pseudomonadota</taxon>
        <taxon>Alphaproteobacteria</taxon>
        <taxon>Hyphomicrobiales</taxon>
        <taxon>Xanthobacteraceae</taxon>
        <taxon>Labrys</taxon>
    </lineage>
</organism>
<dbReference type="NCBIfam" id="TIGR03562">
    <property type="entry name" value="osmo_induc_OsmC"/>
    <property type="match status" value="1"/>
</dbReference>
<gene>
    <name evidence="1" type="ORF">QO011_002806</name>
</gene>
<evidence type="ECO:0000313" key="1">
    <source>
        <dbReference type="EMBL" id="MDQ0469790.1"/>
    </source>
</evidence>
<dbReference type="Pfam" id="PF02566">
    <property type="entry name" value="OsmC"/>
    <property type="match status" value="1"/>
</dbReference>
<dbReference type="RefSeq" id="WP_307272846.1">
    <property type="nucleotide sequence ID" value="NZ_JAUSVX010000004.1"/>
</dbReference>
<protein>
    <submittedName>
        <fullName evidence="1">Osmotically inducible protein OsmC</fullName>
    </submittedName>
</protein>
<dbReference type="InterPro" id="IPR019904">
    <property type="entry name" value="Peroxiredoxin_OsmC"/>
</dbReference>
<dbReference type="InterPro" id="IPR052707">
    <property type="entry name" value="OsmC_Ohr_Peroxiredoxin"/>
</dbReference>
<dbReference type="EMBL" id="JAUSVX010000004">
    <property type="protein sequence ID" value="MDQ0469790.1"/>
    <property type="molecule type" value="Genomic_DNA"/>
</dbReference>
<dbReference type="Proteomes" id="UP001242480">
    <property type="component" value="Unassembled WGS sequence"/>
</dbReference>
<dbReference type="SUPFAM" id="SSF82784">
    <property type="entry name" value="OsmC-like"/>
    <property type="match status" value="1"/>
</dbReference>
<dbReference type="InterPro" id="IPR003718">
    <property type="entry name" value="OsmC/Ohr_fam"/>
</dbReference>
<dbReference type="InterPro" id="IPR036102">
    <property type="entry name" value="OsmC/Ohrsf"/>
</dbReference>
<comment type="caution">
    <text evidence="1">The sequence shown here is derived from an EMBL/GenBank/DDBJ whole genome shotgun (WGS) entry which is preliminary data.</text>
</comment>
<keyword evidence="2" id="KW-1185">Reference proteome</keyword>
<evidence type="ECO:0000313" key="2">
    <source>
        <dbReference type="Proteomes" id="UP001242480"/>
    </source>
</evidence>
<dbReference type="Gene3D" id="3.30.300.20">
    <property type="match status" value="1"/>
</dbReference>
<proteinExistence type="predicted"/>
<name>A0ABU0J6B5_9HYPH</name>